<evidence type="ECO:0000256" key="1">
    <source>
        <dbReference type="ARBA" id="ARBA00004496"/>
    </source>
</evidence>
<feature type="region of interest" description="Disordered" evidence="8">
    <location>
        <begin position="401"/>
        <end position="438"/>
    </location>
</feature>
<dbReference type="InterPro" id="IPR027417">
    <property type="entry name" value="P-loop_NTPase"/>
</dbReference>
<keyword evidence="2" id="KW-0963">Cytoplasm</keyword>
<dbReference type="GO" id="GO:0007052">
    <property type="term" value="P:mitotic spindle organization"/>
    <property type="evidence" value="ECO:0007669"/>
    <property type="project" value="TreeGrafter"/>
</dbReference>
<dbReference type="GO" id="GO:0007018">
    <property type="term" value="P:microtubule-based movement"/>
    <property type="evidence" value="ECO:0007669"/>
    <property type="project" value="InterPro"/>
</dbReference>
<feature type="compositionally biased region" description="Basic and acidic residues" evidence="8">
    <location>
        <begin position="424"/>
        <end position="434"/>
    </location>
</feature>
<evidence type="ECO:0000256" key="8">
    <source>
        <dbReference type="SAM" id="MobiDB-lite"/>
    </source>
</evidence>
<feature type="binding site" evidence="6">
    <location>
        <begin position="498"/>
        <end position="505"/>
    </location>
    <ligand>
        <name>ATP</name>
        <dbReference type="ChEBI" id="CHEBI:30616"/>
    </ligand>
</feature>
<keyword evidence="3 6" id="KW-0547">Nucleotide-binding</keyword>
<comment type="subcellular location">
    <subcellularLocation>
        <location evidence="1">Cytoplasm</location>
    </subcellularLocation>
</comment>
<dbReference type="PROSITE" id="PS50067">
    <property type="entry name" value="KINESIN_MOTOR_2"/>
    <property type="match status" value="1"/>
</dbReference>
<protein>
    <recommendedName>
        <fullName evidence="9">Kinesin motor domain-containing protein</fullName>
    </recommendedName>
</protein>
<reference evidence="10" key="1">
    <citation type="submission" date="2023-01" db="EMBL/GenBank/DDBJ databases">
        <title>Metagenome sequencing of chrysophaentin producing Chrysophaeum taylorii.</title>
        <authorList>
            <person name="Davison J."/>
            <person name="Bewley C."/>
        </authorList>
    </citation>
    <scope>NUCLEOTIDE SEQUENCE</scope>
    <source>
        <strain evidence="10">NIES-1699</strain>
    </source>
</reference>
<evidence type="ECO:0000256" key="7">
    <source>
        <dbReference type="SAM" id="Coils"/>
    </source>
</evidence>
<proteinExistence type="inferred from homology"/>
<dbReference type="InterPro" id="IPR027640">
    <property type="entry name" value="Kinesin-like_fam"/>
</dbReference>
<name>A0AAD7U699_9STRA</name>
<evidence type="ECO:0000256" key="5">
    <source>
        <dbReference type="ARBA" id="ARBA00023054"/>
    </source>
</evidence>
<evidence type="ECO:0000256" key="6">
    <source>
        <dbReference type="PROSITE-ProRule" id="PRU00283"/>
    </source>
</evidence>
<gene>
    <name evidence="10" type="ORF">CTAYLR_007602</name>
</gene>
<dbReference type="InterPro" id="IPR001752">
    <property type="entry name" value="Kinesin_motor_dom"/>
</dbReference>
<evidence type="ECO:0000313" key="11">
    <source>
        <dbReference type="Proteomes" id="UP001230188"/>
    </source>
</evidence>
<accession>A0AAD7U699</accession>
<dbReference type="GO" id="GO:0003777">
    <property type="term" value="F:microtubule motor activity"/>
    <property type="evidence" value="ECO:0007669"/>
    <property type="project" value="InterPro"/>
</dbReference>
<dbReference type="Gene3D" id="3.40.850.10">
    <property type="entry name" value="Kinesin motor domain"/>
    <property type="match status" value="1"/>
</dbReference>
<evidence type="ECO:0000259" key="9">
    <source>
        <dbReference type="PROSITE" id="PS50067"/>
    </source>
</evidence>
<keyword evidence="6" id="KW-0505">Motor protein</keyword>
<evidence type="ECO:0000313" key="10">
    <source>
        <dbReference type="EMBL" id="KAJ8599072.1"/>
    </source>
</evidence>
<dbReference type="GO" id="GO:0005737">
    <property type="term" value="C:cytoplasm"/>
    <property type="evidence" value="ECO:0007669"/>
    <property type="project" value="UniProtKB-SubCell"/>
</dbReference>
<keyword evidence="11" id="KW-1185">Reference proteome</keyword>
<dbReference type="AlphaFoldDB" id="A0AAD7U699"/>
<dbReference type="Pfam" id="PF00225">
    <property type="entry name" value="Kinesin"/>
    <property type="match status" value="1"/>
</dbReference>
<dbReference type="Proteomes" id="UP001230188">
    <property type="component" value="Unassembled WGS sequence"/>
</dbReference>
<dbReference type="PRINTS" id="PR00380">
    <property type="entry name" value="KINESINHEAVY"/>
</dbReference>
<evidence type="ECO:0000256" key="2">
    <source>
        <dbReference type="ARBA" id="ARBA00022490"/>
    </source>
</evidence>
<dbReference type="GO" id="GO:0051231">
    <property type="term" value="P:spindle elongation"/>
    <property type="evidence" value="ECO:0007669"/>
    <property type="project" value="TreeGrafter"/>
</dbReference>
<dbReference type="InterPro" id="IPR036961">
    <property type="entry name" value="Kinesin_motor_dom_sf"/>
</dbReference>
<dbReference type="SMART" id="SM00129">
    <property type="entry name" value="KISc"/>
    <property type="match status" value="1"/>
</dbReference>
<keyword evidence="5 7" id="KW-0175">Coiled coil</keyword>
<dbReference type="EMBL" id="JAQMWT010000590">
    <property type="protein sequence ID" value="KAJ8599072.1"/>
    <property type="molecule type" value="Genomic_DNA"/>
</dbReference>
<evidence type="ECO:0000256" key="3">
    <source>
        <dbReference type="ARBA" id="ARBA00022741"/>
    </source>
</evidence>
<comment type="similarity">
    <text evidence="6">Belongs to the TRAFAC class myosin-kinesin ATPase superfamily. Kinesin family.</text>
</comment>
<dbReference type="SUPFAM" id="SSF52540">
    <property type="entry name" value="P-loop containing nucleoside triphosphate hydrolases"/>
    <property type="match status" value="1"/>
</dbReference>
<dbReference type="PANTHER" id="PTHR47969">
    <property type="entry name" value="CHROMOSOME-ASSOCIATED KINESIN KIF4A-RELATED"/>
    <property type="match status" value="1"/>
</dbReference>
<feature type="coiled-coil region" evidence="7">
    <location>
        <begin position="775"/>
        <end position="809"/>
    </location>
</feature>
<comment type="caution">
    <text evidence="10">The sequence shown here is derived from an EMBL/GenBank/DDBJ whole genome shotgun (WGS) entry which is preliminary data.</text>
</comment>
<dbReference type="PANTHER" id="PTHR47969:SF15">
    <property type="entry name" value="CHROMOSOME-ASSOCIATED KINESIN KIF4A-RELATED"/>
    <property type="match status" value="1"/>
</dbReference>
<keyword evidence="4 6" id="KW-0067">ATP-binding</keyword>
<feature type="domain" description="Kinesin motor" evidence="9">
    <location>
        <begin position="347"/>
        <end position="766"/>
    </location>
</feature>
<organism evidence="10 11">
    <name type="scientific">Chrysophaeum taylorii</name>
    <dbReference type="NCBI Taxonomy" id="2483200"/>
    <lineage>
        <taxon>Eukaryota</taxon>
        <taxon>Sar</taxon>
        <taxon>Stramenopiles</taxon>
        <taxon>Ochrophyta</taxon>
        <taxon>Pelagophyceae</taxon>
        <taxon>Pelagomonadales</taxon>
        <taxon>Pelagomonadaceae</taxon>
        <taxon>Chrysophaeum</taxon>
    </lineage>
</organism>
<sequence>MMPSTEYLCAVVANIAIRDQPGSVDCVGNLGKGDGVRLRHAVSEVPEWAEISLLGAVRAPGEVGVVRPSWGFVRTFNRGAQLLVAWDDESAARAAVDAQAAEREAGTSWFRSATRTPATATQHATPLLQGGAEEYERRSALHRALAAAAAAGHGDPRGIRDTVDRVFDGAEWARALLRDDKRVAYAISALCDAKTKRPLQHSNTPPKKTQPRIFCKERGGGRRRRVASRLLLLSVVPLASPEPSELPLRRLLDSEGAFAELWVRLPWACRPAAAATCRALALAVRRVPWRRLCAALCDEADILCCDLALELPRDDSEWRRLFVDLWTTRRREADGEDDDEAKKKAFSIEAVVRFRPSRRPPASEAAMFLPLHQQLQLRKMGHDAGLRREVDKRIKGSDEDVVLVGSRRRRRPKSDDDDDDADSPEEKAKKEKSAAHARVVSTERTRVLVGLPASGLVYMDYDRVLGPAATQAETYAVAALPLVRAFCAGYDACLLAYGQTAAGKSHCMVGPPGALQETAASAGFRKLSASAGVVPRAIRDVLDTVAAGRVDASLTVSYLELYQEKLTDLFTGNPVSLYRVGRGVGADEYRRQKTGDETLALGGCTALDATKEGPGRTWEALVGAEHRKHLAATAMNSRSSRAHSIVALSLTKRGRRGQLVSSKLYLVDLGGSEQIKKSVTADVAKMRVREAIEINASLTALGRVVDALAARNKHHVPYYESRLTTLLRPAFGGNSKTVVLVAASSDDADAEETVASLRFGLRCARVQNSSGKAPTADMRAVLASLEADMAKAKETIALLEAKGAKAQAEIETSDAKLRAVGTRVASRLHDDDAGGDVAREAHLVGQGDYSYVHDDAGLWLVETRRLAALEARYKDILGQGGGATT</sequence>
<evidence type="ECO:0000256" key="4">
    <source>
        <dbReference type="ARBA" id="ARBA00022840"/>
    </source>
</evidence>
<dbReference type="GO" id="GO:0005524">
    <property type="term" value="F:ATP binding"/>
    <property type="evidence" value="ECO:0007669"/>
    <property type="project" value="UniProtKB-UniRule"/>
</dbReference>
<dbReference type="GO" id="GO:0005875">
    <property type="term" value="C:microtubule associated complex"/>
    <property type="evidence" value="ECO:0007669"/>
    <property type="project" value="TreeGrafter"/>
</dbReference>
<dbReference type="GO" id="GO:0008017">
    <property type="term" value="F:microtubule binding"/>
    <property type="evidence" value="ECO:0007669"/>
    <property type="project" value="InterPro"/>
</dbReference>